<feature type="non-terminal residue" evidence="1">
    <location>
        <position position="1"/>
    </location>
</feature>
<name>A0A382N1F3_9ZZZZ</name>
<sequence>VNFKKEVVESFDIDSETAKDSFS</sequence>
<gene>
    <name evidence="1" type="ORF">METZ01_LOCUS307898</name>
</gene>
<dbReference type="EMBL" id="UINC01097386">
    <property type="protein sequence ID" value="SVC55044.1"/>
    <property type="molecule type" value="Genomic_DNA"/>
</dbReference>
<protein>
    <submittedName>
        <fullName evidence="1">Uncharacterized protein</fullName>
    </submittedName>
</protein>
<organism evidence="1">
    <name type="scientific">marine metagenome</name>
    <dbReference type="NCBI Taxonomy" id="408172"/>
    <lineage>
        <taxon>unclassified sequences</taxon>
        <taxon>metagenomes</taxon>
        <taxon>ecological metagenomes</taxon>
    </lineage>
</organism>
<proteinExistence type="predicted"/>
<evidence type="ECO:0000313" key="1">
    <source>
        <dbReference type="EMBL" id="SVC55044.1"/>
    </source>
</evidence>
<dbReference type="AlphaFoldDB" id="A0A382N1F3"/>
<accession>A0A382N1F3</accession>
<reference evidence="1" key="1">
    <citation type="submission" date="2018-05" db="EMBL/GenBank/DDBJ databases">
        <authorList>
            <person name="Lanie J.A."/>
            <person name="Ng W.-L."/>
            <person name="Kazmierczak K.M."/>
            <person name="Andrzejewski T.M."/>
            <person name="Davidsen T.M."/>
            <person name="Wayne K.J."/>
            <person name="Tettelin H."/>
            <person name="Glass J.I."/>
            <person name="Rusch D."/>
            <person name="Podicherti R."/>
            <person name="Tsui H.-C.T."/>
            <person name="Winkler M.E."/>
        </authorList>
    </citation>
    <scope>NUCLEOTIDE SEQUENCE</scope>
</reference>